<reference evidence="1 2" key="2">
    <citation type="journal article" date="2018" name="Nature">
        <title>Mutant phenotypes for thousands of bacterial genes of unknown function.</title>
        <authorList>
            <person name="Price M.N."/>
            <person name="Wetmore K.M."/>
            <person name="Waters R.J."/>
            <person name="Callaghan M."/>
            <person name="Ray J."/>
            <person name="Liu H."/>
            <person name="Kuehl J.V."/>
            <person name="Melnyk R.A."/>
            <person name="Lamson J.S."/>
            <person name="Suh Y."/>
            <person name="Carlson H.K."/>
            <person name="Esquivel Z."/>
            <person name="Sadeeshkumar H."/>
            <person name="Chakraborty R."/>
            <person name="Zane G.M."/>
            <person name="Rubin B.E."/>
            <person name="Wall J.D."/>
            <person name="Visel A."/>
            <person name="Bristow J."/>
            <person name="Blow M.J."/>
            <person name="Arkin A.P."/>
            <person name="Deutschbauer A.M."/>
        </authorList>
    </citation>
    <scope>NUCLEOTIDE SEQUENCE [LARGE SCALE GENOMIC DNA]</scope>
    <source>
        <strain evidence="1 2">FW300-N2E2</strain>
    </source>
</reference>
<protein>
    <submittedName>
        <fullName evidence="1">Uncharacterized protein</fullName>
    </submittedName>
</protein>
<sequence>MHEQPLVDHHVDVTLAQVSGQHSAVGVAPVDVLLDEPAVDKGAEFAAQLDELIGQRQHA</sequence>
<evidence type="ECO:0000313" key="2">
    <source>
        <dbReference type="Proteomes" id="UP000076083"/>
    </source>
</evidence>
<gene>
    <name evidence="1" type="ORF">TK06_04160</name>
</gene>
<dbReference type="Proteomes" id="UP000076083">
    <property type="component" value="Chromosome"/>
</dbReference>
<organism evidence="1 2">
    <name type="scientific">Pseudomonas fluorescens</name>
    <dbReference type="NCBI Taxonomy" id="294"/>
    <lineage>
        <taxon>Bacteria</taxon>
        <taxon>Pseudomonadati</taxon>
        <taxon>Pseudomonadota</taxon>
        <taxon>Gammaproteobacteria</taxon>
        <taxon>Pseudomonadales</taxon>
        <taxon>Pseudomonadaceae</taxon>
        <taxon>Pseudomonas</taxon>
    </lineage>
</organism>
<evidence type="ECO:0000313" key="1">
    <source>
        <dbReference type="EMBL" id="AMZ70336.1"/>
    </source>
</evidence>
<dbReference type="AlphaFoldDB" id="A0A159ZS45"/>
<dbReference type="EMBL" id="CP015225">
    <property type="protein sequence ID" value="AMZ70336.1"/>
    <property type="molecule type" value="Genomic_DNA"/>
</dbReference>
<name>A0A159ZS45_PSEFL</name>
<proteinExistence type="predicted"/>
<reference evidence="2" key="1">
    <citation type="submission" date="2016-04" db="EMBL/GenBank/DDBJ databases">
        <authorList>
            <person name="Ray J."/>
            <person name="Price M."/>
            <person name="Deutschbauer A."/>
        </authorList>
    </citation>
    <scope>NUCLEOTIDE SEQUENCE [LARGE SCALE GENOMIC DNA]</scope>
    <source>
        <strain evidence="2">FW300-N2E2</strain>
    </source>
</reference>
<accession>A0A159ZS45</accession>